<evidence type="ECO:0000256" key="2">
    <source>
        <dbReference type="SAM" id="MobiDB-lite"/>
    </source>
</evidence>
<dbReference type="InterPro" id="IPR050807">
    <property type="entry name" value="TransReg_Diox_bact_type"/>
</dbReference>
<comment type="caution">
    <text evidence="4">The sequence shown here is derived from an EMBL/GenBank/DDBJ whole genome shotgun (WGS) entry which is preliminary data.</text>
</comment>
<dbReference type="Gene3D" id="1.10.260.40">
    <property type="entry name" value="lambda repressor-like DNA-binding domains"/>
    <property type="match status" value="1"/>
</dbReference>
<name>A0A0D7K4K6_9BURK</name>
<feature type="domain" description="HTH cro/C1-type" evidence="3">
    <location>
        <begin position="16"/>
        <end position="70"/>
    </location>
</feature>
<dbReference type="PANTHER" id="PTHR46797">
    <property type="entry name" value="HTH-TYPE TRANSCRIPTIONAL REGULATOR"/>
    <property type="match status" value="1"/>
</dbReference>
<protein>
    <recommendedName>
        <fullName evidence="3">HTH cro/C1-type domain-containing protein</fullName>
    </recommendedName>
</protein>
<dbReference type="CDD" id="cd00093">
    <property type="entry name" value="HTH_XRE"/>
    <property type="match status" value="1"/>
</dbReference>
<dbReference type="PROSITE" id="PS50943">
    <property type="entry name" value="HTH_CROC1"/>
    <property type="match status" value="1"/>
</dbReference>
<dbReference type="InterPro" id="IPR001387">
    <property type="entry name" value="Cro/C1-type_HTH"/>
</dbReference>
<evidence type="ECO:0000313" key="4">
    <source>
        <dbReference type="EMBL" id="KJA08944.1"/>
    </source>
</evidence>
<dbReference type="SMART" id="SM00530">
    <property type="entry name" value="HTH_XRE"/>
    <property type="match status" value="1"/>
</dbReference>
<dbReference type="PATRIC" id="fig|80878.5.peg.4078"/>
<dbReference type="InterPro" id="IPR010982">
    <property type="entry name" value="Lambda_DNA-bd_dom_sf"/>
</dbReference>
<feature type="region of interest" description="Disordered" evidence="2">
    <location>
        <begin position="80"/>
        <end position="113"/>
    </location>
</feature>
<dbReference type="PANTHER" id="PTHR46797:SF1">
    <property type="entry name" value="METHYLPHOSPHONATE SYNTHASE"/>
    <property type="match status" value="1"/>
</dbReference>
<gene>
    <name evidence="4" type="ORF">RP29_19215</name>
</gene>
<accession>A0A0D7K4K6</accession>
<dbReference type="GO" id="GO:0003700">
    <property type="term" value="F:DNA-binding transcription factor activity"/>
    <property type="evidence" value="ECO:0007669"/>
    <property type="project" value="TreeGrafter"/>
</dbReference>
<dbReference type="GO" id="GO:0005829">
    <property type="term" value="C:cytosol"/>
    <property type="evidence" value="ECO:0007669"/>
    <property type="project" value="TreeGrafter"/>
</dbReference>
<dbReference type="SUPFAM" id="SSF47413">
    <property type="entry name" value="lambda repressor-like DNA-binding domains"/>
    <property type="match status" value="1"/>
</dbReference>
<proteinExistence type="predicted"/>
<dbReference type="AlphaFoldDB" id="A0A0D7K4K6"/>
<evidence type="ECO:0000313" key="5">
    <source>
        <dbReference type="Proteomes" id="UP000032566"/>
    </source>
</evidence>
<dbReference type="Proteomes" id="UP000032566">
    <property type="component" value="Unassembled WGS sequence"/>
</dbReference>
<sequence length="113" mass="12317">MRLIPNAITLAVGENLRSFREERGMTQLELAMSAEVERTRVSKLELGLVNPSVLTLATICHVLDITLADLFGGIRLAHPPTTEGGTLRRANQAVLDKKPAAKRTKATKKADTK</sequence>
<reference evidence="4 5" key="1">
    <citation type="submission" date="2014-12" db="EMBL/GenBank/DDBJ databases">
        <title>Isolation of bacteria from lake water.</title>
        <authorList>
            <person name="Sheng K.-Y."/>
            <person name="Chin P.-S."/>
            <person name="Chan K.-G."/>
            <person name="Tan G.S."/>
        </authorList>
    </citation>
    <scope>NUCLEOTIDE SEQUENCE [LARGE SCALE GENOMIC DNA]</scope>
    <source>
        <strain evidence="4 5">KY4</strain>
    </source>
</reference>
<dbReference type="STRING" id="80878.RP29_19215"/>
<evidence type="ECO:0000256" key="1">
    <source>
        <dbReference type="ARBA" id="ARBA00023125"/>
    </source>
</evidence>
<keyword evidence="5" id="KW-1185">Reference proteome</keyword>
<dbReference type="EMBL" id="JXYQ01000085">
    <property type="protein sequence ID" value="KJA08944.1"/>
    <property type="molecule type" value="Genomic_DNA"/>
</dbReference>
<evidence type="ECO:0000259" key="3">
    <source>
        <dbReference type="PROSITE" id="PS50943"/>
    </source>
</evidence>
<organism evidence="4 5">
    <name type="scientific">Acidovorax temperans</name>
    <dbReference type="NCBI Taxonomy" id="80878"/>
    <lineage>
        <taxon>Bacteria</taxon>
        <taxon>Pseudomonadati</taxon>
        <taxon>Pseudomonadota</taxon>
        <taxon>Betaproteobacteria</taxon>
        <taxon>Burkholderiales</taxon>
        <taxon>Comamonadaceae</taxon>
        <taxon>Acidovorax</taxon>
    </lineage>
</organism>
<dbReference type="GO" id="GO:0003677">
    <property type="term" value="F:DNA binding"/>
    <property type="evidence" value="ECO:0007669"/>
    <property type="project" value="UniProtKB-KW"/>
</dbReference>
<dbReference type="Pfam" id="PF01381">
    <property type="entry name" value="HTH_3"/>
    <property type="match status" value="1"/>
</dbReference>
<keyword evidence="1" id="KW-0238">DNA-binding</keyword>